<comment type="caution">
    <text evidence="2">The sequence shown here is derived from an EMBL/GenBank/DDBJ whole genome shotgun (WGS) entry which is preliminary data.</text>
</comment>
<evidence type="ECO:0000313" key="2">
    <source>
        <dbReference type="EMBL" id="NJP48726.1"/>
    </source>
</evidence>
<dbReference type="EMBL" id="JAATEM010000001">
    <property type="protein sequence ID" value="NJP48726.1"/>
    <property type="molecule type" value="Genomic_DNA"/>
</dbReference>
<feature type="compositionally biased region" description="Acidic residues" evidence="1">
    <location>
        <begin position="65"/>
        <end position="78"/>
    </location>
</feature>
<dbReference type="RefSeq" id="WP_167990222.1">
    <property type="nucleotide sequence ID" value="NZ_JAATEM010000001.1"/>
</dbReference>
<gene>
    <name evidence="2" type="ORF">HCJ93_01205</name>
</gene>
<organism evidence="2 3">
    <name type="scientific">Streptomyces composti</name>
    <dbReference type="NCBI Taxonomy" id="2720025"/>
    <lineage>
        <taxon>Bacteria</taxon>
        <taxon>Bacillati</taxon>
        <taxon>Actinomycetota</taxon>
        <taxon>Actinomycetes</taxon>
        <taxon>Kitasatosporales</taxon>
        <taxon>Streptomycetaceae</taxon>
        <taxon>Streptomyces</taxon>
    </lineage>
</organism>
<reference evidence="2 3" key="1">
    <citation type="submission" date="2020-03" db="EMBL/GenBank/DDBJ databases">
        <title>WGS of actinomycetes isolated from Thailand.</title>
        <authorList>
            <person name="Thawai C."/>
        </authorList>
    </citation>
    <scope>NUCLEOTIDE SEQUENCE [LARGE SCALE GENOMIC DNA]</scope>
    <source>
        <strain evidence="2 3">SBST2-5</strain>
    </source>
</reference>
<keyword evidence="3" id="KW-1185">Reference proteome</keyword>
<dbReference type="Proteomes" id="UP000730591">
    <property type="component" value="Unassembled WGS sequence"/>
</dbReference>
<proteinExistence type="predicted"/>
<accession>A0ABX0ZZU7</accession>
<protein>
    <submittedName>
        <fullName evidence="2">Uncharacterized protein</fullName>
    </submittedName>
</protein>
<name>A0ABX0ZZU7_9ACTN</name>
<evidence type="ECO:0000256" key="1">
    <source>
        <dbReference type="SAM" id="MobiDB-lite"/>
    </source>
</evidence>
<feature type="compositionally biased region" description="Acidic residues" evidence="1">
    <location>
        <begin position="47"/>
        <end position="56"/>
    </location>
</feature>
<evidence type="ECO:0000313" key="3">
    <source>
        <dbReference type="Proteomes" id="UP000730591"/>
    </source>
</evidence>
<sequence length="104" mass="10471">MTDHRLEGPGENGPAVPRDLPDQQAGAGEDPWEVAPGAAQRQAGGDTSEDAAEEAEAAGPASGSEEPEPDTEVPDTDEAGTGRRGAPHAGSPNPEHPVPDESSA</sequence>
<feature type="region of interest" description="Disordered" evidence="1">
    <location>
        <begin position="1"/>
        <end position="104"/>
    </location>
</feature>